<dbReference type="EMBL" id="GBRH01192239">
    <property type="protein sequence ID" value="JAE05657.1"/>
    <property type="molecule type" value="Transcribed_RNA"/>
</dbReference>
<proteinExistence type="predicted"/>
<dbReference type="GO" id="GO:0031369">
    <property type="term" value="F:translation initiation factor binding"/>
    <property type="evidence" value="ECO:0007669"/>
    <property type="project" value="TreeGrafter"/>
</dbReference>
<reference evidence="1" key="1">
    <citation type="submission" date="2014-09" db="EMBL/GenBank/DDBJ databases">
        <authorList>
            <person name="Magalhaes I.L.F."/>
            <person name="Oliveira U."/>
            <person name="Santos F.R."/>
            <person name="Vidigal T.H.D.A."/>
            <person name="Brescovit A.D."/>
            <person name="Santos A.J."/>
        </authorList>
    </citation>
    <scope>NUCLEOTIDE SEQUENCE</scope>
    <source>
        <tissue evidence="1">Shoot tissue taken approximately 20 cm above the soil surface</tissue>
    </source>
</reference>
<sequence>MIEYTLTWLEMAGVDEVFVFCCAHSHQVKEYLEKAGWTGKRAPASMAVTAVESHDAISAGDALRAMYGLGVVSFHLHPYFRL</sequence>
<reference evidence="1" key="2">
    <citation type="journal article" date="2015" name="Data Brief">
        <title>Shoot transcriptome of the giant reed, Arundo donax.</title>
        <authorList>
            <person name="Barrero R.A."/>
            <person name="Guerrero F.D."/>
            <person name="Moolhuijzen P."/>
            <person name="Goolsby J.A."/>
            <person name="Tidwell J."/>
            <person name="Bellgard S.E."/>
            <person name="Bellgard M.I."/>
        </authorList>
    </citation>
    <scope>NUCLEOTIDE SEQUENCE</scope>
    <source>
        <tissue evidence="1">Shoot tissue taken approximately 20 cm above the soil surface</tissue>
    </source>
</reference>
<accession>A0A0A9F020</accession>
<organism evidence="1">
    <name type="scientific">Arundo donax</name>
    <name type="common">Giant reed</name>
    <name type="synonym">Donax arundinaceus</name>
    <dbReference type="NCBI Taxonomy" id="35708"/>
    <lineage>
        <taxon>Eukaryota</taxon>
        <taxon>Viridiplantae</taxon>
        <taxon>Streptophyta</taxon>
        <taxon>Embryophyta</taxon>
        <taxon>Tracheophyta</taxon>
        <taxon>Spermatophyta</taxon>
        <taxon>Magnoliopsida</taxon>
        <taxon>Liliopsida</taxon>
        <taxon>Poales</taxon>
        <taxon>Poaceae</taxon>
        <taxon>PACMAD clade</taxon>
        <taxon>Arundinoideae</taxon>
        <taxon>Arundineae</taxon>
        <taxon>Arundo</taxon>
    </lineage>
</organism>
<dbReference type="InterPro" id="IPR029044">
    <property type="entry name" value="Nucleotide-diphossugar_trans"/>
</dbReference>
<dbReference type="Gene3D" id="3.90.550.10">
    <property type="entry name" value="Spore Coat Polysaccharide Biosynthesis Protein SpsA, Chain A"/>
    <property type="match status" value="1"/>
</dbReference>
<dbReference type="GO" id="GO:0005851">
    <property type="term" value="C:eukaryotic translation initiation factor 2B complex"/>
    <property type="evidence" value="ECO:0007669"/>
    <property type="project" value="TreeGrafter"/>
</dbReference>
<protein>
    <submittedName>
        <fullName evidence="1">Uncharacterized protein</fullName>
    </submittedName>
</protein>
<dbReference type="PANTHER" id="PTHR45887">
    <property type="entry name" value="TRANSLATION INITIATION FACTOR EIF-2B SUBUNIT EPSILON"/>
    <property type="match status" value="1"/>
</dbReference>
<dbReference type="GO" id="GO:0003743">
    <property type="term" value="F:translation initiation factor activity"/>
    <property type="evidence" value="ECO:0007669"/>
    <property type="project" value="TreeGrafter"/>
</dbReference>
<dbReference type="GO" id="GO:0005085">
    <property type="term" value="F:guanyl-nucleotide exchange factor activity"/>
    <property type="evidence" value="ECO:0007669"/>
    <property type="project" value="TreeGrafter"/>
</dbReference>
<dbReference type="SUPFAM" id="SSF53448">
    <property type="entry name" value="Nucleotide-diphospho-sugar transferases"/>
    <property type="match status" value="1"/>
</dbReference>
<evidence type="ECO:0000313" key="1">
    <source>
        <dbReference type="EMBL" id="JAE05657.1"/>
    </source>
</evidence>
<dbReference type="AlphaFoldDB" id="A0A0A9F020"/>
<name>A0A0A9F020_ARUDO</name>
<dbReference type="InterPro" id="IPR051956">
    <property type="entry name" value="eIF2B_epsilon"/>
</dbReference>
<dbReference type="PANTHER" id="PTHR45887:SF1">
    <property type="entry name" value="TRANSLATION INITIATION FACTOR EIF-2B SUBUNIT EPSILON"/>
    <property type="match status" value="1"/>
</dbReference>